<feature type="domain" description="Glucose-methanol-choline oxidoreductase N-terminal" evidence="10">
    <location>
        <begin position="82"/>
        <end position="105"/>
    </location>
</feature>
<comment type="pathway">
    <text evidence="6 9">Amine and polyamine biosynthesis; betaine biosynthesis via choline pathway; betaine aldehyde from choline (cytochrome c reductase route): step 1/1.</text>
</comment>
<dbReference type="EMBL" id="FLQP01000028">
    <property type="protein sequence ID" value="SBS64393.1"/>
    <property type="molecule type" value="Genomic_DNA"/>
</dbReference>
<dbReference type="PROSITE" id="PS00623">
    <property type="entry name" value="GMC_OXRED_1"/>
    <property type="match status" value="1"/>
</dbReference>
<dbReference type="Gene3D" id="3.30.560.10">
    <property type="entry name" value="Glucose Oxidase, domain 3"/>
    <property type="match status" value="1"/>
</dbReference>
<sequence length="575" mass="63329">MEQRYDYIIVGAGSAGCVLADRLTESGEHSVLLLEAGGTDKSIFIQMPTALSYPMNTEKYAWQFETQQEPGLDGRELHCPRGKVLGGSSSINGMVYVRGHACDFDQWEEEGAAGWNYQACLPYFRRAESWNKGGDEYRGDSGPVGTCNGNDMALNPLYQAFIDAGKDAGYPETQDYNGYQQEGFGTMHMTVDKGVRASTSNAYLRRALKRSNLTLKKGIVARRFLLEALVAKDQSSEGQSGLKAVGVEFEKSGNTQVAVANKEVISSAGSIGSVQLLQLSGIGPKAVLEKAGVELKHELSGVGENLQDHLEVYFQYHCNEPITLNSKLGLVNKGMIGAEWILTRKGLGATNHFESCAFIRSRKGLKWPNIQYHFLPAAMRYDGQAAFDGHGFQVHVGPNKPESRGTVAITSADPHAKPEIIFNYISTEQDRQDWRDCIRLTREILSQPAMDVYRGEEIQPGLSVTSDEAIDEWVKQNVESAYHPSCGCKMGADDDPMAVLDEECRVRGIDNLRVVDSSVFPVIPNGNLNAPTIMVAERASDLILGKPVLKEQNVPVWIAPEWEETQRINKPVREA</sequence>
<dbReference type="GO" id="GO:0019285">
    <property type="term" value="P:glycine betaine biosynthetic process from choline"/>
    <property type="evidence" value="ECO:0007669"/>
    <property type="project" value="UniProtKB-UniRule"/>
</dbReference>
<evidence type="ECO:0000313" key="11">
    <source>
        <dbReference type="EMBL" id="SBS64393.1"/>
    </source>
</evidence>
<evidence type="ECO:0000259" key="10">
    <source>
        <dbReference type="PROSITE" id="PS00623"/>
    </source>
</evidence>
<comment type="catalytic activity">
    <reaction evidence="6 9">
        <text>choline + A = betaine aldehyde + AH2</text>
        <dbReference type="Rhea" id="RHEA:17433"/>
        <dbReference type="ChEBI" id="CHEBI:13193"/>
        <dbReference type="ChEBI" id="CHEBI:15354"/>
        <dbReference type="ChEBI" id="CHEBI:15710"/>
        <dbReference type="ChEBI" id="CHEBI:17499"/>
        <dbReference type="EC" id="1.1.99.1"/>
    </reaction>
</comment>
<evidence type="ECO:0000256" key="1">
    <source>
        <dbReference type="ARBA" id="ARBA00001974"/>
    </source>
</evidence>
<dbReference type="Pfam" id="PF05199">
    <property type="entry name" value="GMC_oxred_C"/>
    <property type="match status" value="1"/>
</dbReference>
<evidence type="ECO:0000256" key="9">
    <source>
        <dbReference type="RuleBase" id="RU003969"/>
    </source>
</evidence>
<evidence type="ECO:0000256" key="3">
    <source>
        <dbReference type="ARBA" id="ARBA00022630"/>
    </source>
</evidence>
<feature type="binding site" evidence="7">
    <location>
        <begin position="92"/>
        <end position="95"/>
    </location>
    <ligand>
        <name>FAD</name>
        <dbReference type="ChEBI" id="CHEBI:57692"/>
    </ligand>
</feature>
<evidence type="ECO:0000256" key="7">
    <source>
        <dbReference type="PIRSR" id="PIRSR000137-2"/>
    </source>
</evidence>
<dbReference type="AlphaFoldDB" id="A0A1C3ISJ4"/>
<dbReference type="GO" id="GO:0008812">
    <property type="term" value="F:choline dehydrogenase activity"/>
    <property type="evidence" value="ECO:0007669"/>
    <property type="project" value="UniProtKB-UniRule"/>
</dbReference>
<feature type="binding site" evidence="6">
    <location>
        <begin position="6"/>
        <end position="35"/>
    </location>
    <ligand>
        <name>FAD</name>
        <dbReference type="ChEBI" id="CHEBI:57692"/>
    </ligand>
</feature>
<comment type="function">
    <text evidence="6">Involved in the biosynthesis of the osmoprotectant glycine betaine. Catalyzes the oxidation of choline to betaine aldehyde and betaine aldehyde to glycine betaine at the same rate.</text>
</comment>
<dbReference type="RefSeq" id="WP_065679165.1">
    <property type="nucleotide sequence ID" value="NZ_AP025461.1"/>
</dbReference>
<dbReference type="HAMAP" id="MF_00750">
    <property type="entry name" value="Choline_dehydrogen"/>
    <property type="match status" value="1"/>
</dbReference>
<dbReference type="InterPro" id="IPR011533">
    <property type="entry name" value="BetA"/>
</dbReference>
<evidence type="ECO:0000256" key="6">
    <source>
        <dbReference type="HAMAP-Rule" id="MF_00750"/>
    </source>
</evidence>
<feature type="active site" description="Proton acceptor" evidence="6">
    <location>
        <position position="483"/>
    </location>
</feature>
<dbReference type="Proteomes" id="UP000092876">
    <property type="component" value="Unassembled WGS sequence"/>
</dbReference>
<dbReference type="GO" id="GO:0050660">
    <property type="term" value="F:flavin adenine dinucleotide binding"/>
    <property type="evidence" value="ECO:0007669"/>
    <property type="project" value="InterPro"/>
</dbReference>
<dbReference type="InterPro" id="IPR036188">
    <property type="entry name" value="FAD/NAD-bd_sf"/>
</dbReference>
<dbReference type="PROSITE" id="PS51257">
    <property type="entry name" value="PROKAR_LIPOPROTEIN"/>
    <property type="match status" value="1"/>
</dbReference>
<comment type="cofactor">
    <cofactor evidence="1 6 7">
        <name>FAD</name>
        <dbReference type="ChEBI" id="CHEBI:57692"/>
    </cofactor>
</comment>
<dbReference type="PIRSF" id="PIRSF000137">
    <property type="entry name" value="Alcohol_oxidase"/>
    <property type="match status" value="1"/>
</dbReference>
<accession>A0A1C3ISJ4</accession>
<evidence type="ECO:0000313" key="12">
    <source>
        <dbReference type="Proteomes" id="UP000092876"/>
    </source>
</evidence>
<dbReference type="PANTHER" id="PTHR11552:SF147">
    <property type="entry name" value="CHOLINE DEHYDROGENASE, MITOCHONDRIAL"/>
    <property type="match status" value="1"/>
</dbReference>
<dbReference type="GO" id="GO:0008802">
    <property type="term" value="F:betaine-aldehyde dehydrogenase (NAD+) activity"/>
    <property type="evidence" value="ECO:0007669"/>
    <property type="project" value="UniProtKB-EC"/>
</dbReference>
<keyword evidence="3 6" id="KW-0285">Flavoprotein</keyword>
<feature type="binding site" evidence="7">
    <location>
        <position position="84"/>
    </location>
    <ligand>
        <name>FAD</name>
        <dbReference type="ChEBI" id="CHEBI:57692"/>
    </ligand>
</feature>
<organism evidence="11 12">
    <name type="scientific">Vibrio atlanticus</name>
    <dbReference type="NCBI Taxonomy" id="693153"/>
    <lineage>
        <taxon>Bacteria</taxon>
        <taxon>Pseudomonadati</taxon>
        <taxon>Pseudomonadota</taxon>
        <taxon>Gammaproteobacteria</taxon>
        <taxon>Vibrionales</taxon>
        <taxon>Vibrionaceae</taxon>
        <taxon>Vibrio</taxon>
    </lineage>
</organism>
<comment type="catalytic activity">
    <reaction evidence="6">
        <text>betaine aldehyde + NAD(+) + H2O = glycine betaine + NADH + 2 H(+)</text>
        <dbReference type="Rhea" id="RHEA:15305"/>
        <dbReference type="ChEBI" id="CHEBI:15377"/>
        <dbReference type="ChEBI" id="CHEBI:15378"/>
        <dbReference type="ChEBI" id="CHEBI:15710"/>
        <dbReference type="ChEBI" id="CHEBI:17750"/>
        <dbReference type="ChEBI" id="CHEBI:57540"/>
        <dbReference type="ChEBI" id="CHEBI:57945"/>
        <dbReference type="EC" id="1.2.1.8"/>
    </reaction>
</comment>
<evidence type="ECO:0000256" key="2">
    <source>
        <dbReference type="ARBA" id="ARBA00010790"/>
    </source>
</evidence>
<evidence type="ECO:0000256" key="8">
    <source>
        <dbReference type="RuleBase" id="RU003968"/>
    </source>
</evidence>
<dbReference type="SUPFAM" id="SSF54373">
    <property type="entry name" value="FAD-linked reductases, C-terminal domain"/>
    <property type="match status" value="1"/>
</dbReference>
<dbReference type="NCBIfam" id="NF002550">
    <property type="entry name" value="PRK02106.1"/>
    <property type="match status" value="1"/>
</dbReference>
<reference evidence="12" key="1">
    <citation type="submission" date="2016-06" db="EMBL/GenBank/DDBJ databases">
        <authorList>
            <person name="Rodrigo-Torres Lidia"/>
            <person name="Arahal R.David."/>
        </authorList>
    </citation>
    <scope>NUCLEOTIDE SEQUENCE [LARGE SCALE GENOMIC DNA]</scope>
    <source>
        <strain evidence="12">CECT 7223</strain>
    </source>
</reference>
<dbReference type="Pfam" id="PF00732">
    <property type="entry name" value="GMC_oxred_N"/>
    <property type="match status" value="1"/>
</dbReference>
<comment type="similarity">
    <text evidence="2 6 8">Belongs to the GMC oxidoreductase family.</text>
</comment>
<evidence type="ECO:0000256" key="5">
    <source>
        <dbReference type="ARBA" id="ARBA00023002"/>
    </source>
</evidence>
<dbReference type="InterPro" id="IPR012132">
    <property type="entry name" value="GMC_OxRdtase"/>
</dbReference>
<dbReference type="InterPro" id="IPR007867">
    <property type="entry name" value="GMC_OxRtase_C"/>
</dbReference>
<keyword evidence="5 6" id="KW-0560">Oxidoreductase</keyword>
<gene>
    <name evidence="6 11" type="primary">betA</name>
    <name evidence="11" type="ORF">VAT7223_02162</name>
</gene>
<dbReference type="EC" id="1.1.99.1" evidence="6"/>
<dbReference type="EC" id="1.2.1.8" evidence="6"/>
<protein>
    <recommendedName>
        <fullName evidence="6">Oxygen-dependent choline dehydrogenase</fullName>
        <shortName evidence="6">CDH</shortName>
        <shortName evidence="6">CHD</shortName>
        <ecNumber evidence="6">1.1.99.1</ecNumber>
    </recommendedName>
    <alternativeName>
        <fullName evidence="6">Betaine aldehyde dehydrogenase</fullName>
        <shortName evidence="6">BADH</shortName>
        <ecNumber evidence="6">1.2.1.8</ecNumber>
    </alternativeName>
</protein>
<name>A0A1C3ISJ4_9VIBR</name>
<evidence type="ECO:0000256" key="4">
    <source>
        <dbReference type="ARBA" id="ARBA00022827"/>
    </source>
</evidence>
<dbReference type="GeneID" id="94234847"/>
<dbReference type="GO" id="GO:0016020">
    <property type="term" value="C:membrane"/>
    <property type="evidence" value="ECO:0007669"/>
    <property type="project" value="TreeGrafter"/>
</dbReference>
<dbReference type="NCBIfam" id="TIGR01810">
    <property type="entry name" value="betA"/>
    <property type="match status" value="1"/>
</dbReference>
<keyword evidence="4 6" id="KW-0274">FAD</keyword>
<keyword evidence="6" id="KW-0520">NAD</keyword>
<dbReference type="SUPFAM" id="SSF51905">
    <property type="entry name" value="FAD/NAD(P)-binding domain"/>
    <property type="match status" value="1"/>
</dbReference>
<dbReference type="PANTHER" id="PTHR11552">
    <property type="entry name" value="GLUCOSE-METHANOL-CHOLINE GMC OXIDOREDUCTASE"/>
    <property type="match status" value="1"/>
</dbReference>
<dbReference type="Gene3D" id="3.50.50.60">
    <property type="entry name" value="FAD/NAD(P)-binding domain"/>
    <property type="match status" value="1"/>
</dbReference>
<dbReference type="InterPro" id="IPR000172">
    <property type="entry name" value="GMC_OxRdtase_N"/>
</dbReference>
<dbReference type="UniPathway" id="UPA00529">
    <property type="reaction ID" value="UER00385"/>
</dbReference>
<proteinExistence type="inferred from homology"/>